<protein>
    <submittedName>
        <fullName evidence="2">CHC2 zinc finger domain-containing protein</fullName>
    </submittedName>
</protein>
<evidence type="ECO:0000313" key="2">
    <source>
        <dbReference type="EMBL" id="MFG6466837.1"/>
    </source>
</evidence>
<dbReference type="SUPFAM" id="SSF57783">
    <property type="entry name" value="Zinc beta-ribbon"/>
    <property type="match status" value="1"/>
</dbReference>
<dbReference type="Pfam" id="PF01807">
    <property type="entry name" value="Zn_ribbon_DnaG"/>
    <property type="match status" value="1"/>
</dbReference>
<evidence type="ECO:0000313" key="3">
    <source>
        <dbReference type="Proteomes" id="UP001606303"/>
    </source>
</evidence>
<sequence>MGKKFDRSLLPDPLTFYEVEGLTLKGPGPWKTTRCVFHGGSDSMRIKASSGAFKCMACEVHGGDVLAYAMQAHQWDFAEAAEKLGAMVDDGTECTRPAVKRTLSASAALKLLQREAMVVAMTGLSIQGVLPDAACRKRLLDAVRVIENIMQEHAA</sequence>
<dbReference type="EMBL" id="JBIGIB010000002">
    <property type="protein sequence ID" value="MFG6466837.1"/>
    <property type="molecule type" value="Genomic_DNA"/>
</dbReference>
<accession>A0ABW7GXX8</accession>
<dbReference type="Proteomes" id="UP001606303">
    <property type="component" value="Unassembled WGS sequence"/>
</dbReference>
<feature type="domain" description="Zinc finger CHC2-type" evidence="1">
    <location>
        <begin position="35"/>
        <end position="85"/>
    </location>
</feature>
<organism evidence="2 3">
    <name type="scientific">Pelomonas baiyunensis</name>
    <dbReference type="NCBI Taxonomy" id="3299026"/>
    <lineage>
        <taxon>Bacteria</taxon>
        <taxon>Pseudomonadati</taxon>
        <taxon>Pseudomonadota</taxon>
        <taxon>Betaproteobacteria</taxon>
        <taxon>Burkholderiales</taxon>
        <taxon>Sphaerotilaceae</taxon>
        <taxon>Roseateles</taxon>
    </lineage>
</organism>
<dbReference type="InterPro" id="IPR002694">
    <property type="entry name" value="Znf_CHC2"/>
</dbReference>
<keyword evidence="3" id="KW-1185">Reference proteome</keyword>
<name>A0ABW7GXX8_9BURK</name>
<dbReference type="Gene3D" id="3.90.580.10">
    <property type="entry name" value="Zinc finger, CHC2-type domain"/>
    <property type="match status" value="1"/>
</dbReference>
<reference evidence="2 3" key="1">
    <citation type="submission" date="2024-08" db="EMBL/GenBank/DDBJ databases">
        <authorList>
            <person name="Lu H."/>
        </authorList>
    </citation>
    <scope>NUCLEOTIDE SEQUENCE [LARGE SCALE GENOMIC DNA]</scope>
    <source>
        <strain evidence="2 3">BYS87W</strain>
    </source>
</reference>
<dbReference type="SMART" id="SM00400">
    <property type="entry name" value="ZnF_CHCC"/>
    <property type="match status" value="1"/>
</dbReference>
<dbReference type="InterPro" id="IPR036977">
    <property type="entry name" value="DNA_primase_Znf_CHC2"/>
</dbReference>
<dbReference type="RefSeq" id="WP_394383839.1">
    <property type="nucleotide sequence ID" value="NZ_JBIGIB010000002.1"/>
</dbReference>
<proteinExistence type="predicted"/>
<gene>
    <name evidence="2" type="ORF">ACG01O_09485</name>
</gene>
<evidence type="ECO:0000259" key="1">
    <source>
        <dbReference type="SMART" id="SM00400"/>
    </source>
</evidence>
<comment type="caution">
    <text evidence="2">The sequence shown here is derived from an EMBL/GenBank/DDBJ whole genome shotgun (WGS) entry which is preliminary data.</text>
</comment>